<comment type="caution">
    <text evidence="1">The sequence shown here is derived from an EMBL/GenBank/DDBJ whole genome shotgun (WGS) entry which is preliminary data.</text>
</comment>
<gene>
    <name evidence="1" type="ORF">PACLA_8A072084</name>
</gene>
<dbReference type="EMBL" id="CACRXK020020962">
    <property type="protein sequence ID" value="CAB4035342.1"/>
    <property type="molecule type" value="Genomic_DNA"/>
</dbReference>
<name>A0A7D9JTH6_PARCT</name>
<dbReference type="Proteomes" id="UP001152795">
    <property type="component" value="Unassembled WGS sequence"/>
</dbReference>
<dbReference type="AlphaFoldDB" id="A0A7D9JTH6"/>
<reference evidence="1" key="1">
    <citation type="submission" date="2020-04" db="EMBL/GenBank/DDBJ databases">
        <authorList>
            <person name="Alioto T."/>
            <person name="Alioto T."/>
            <person name="Gomez Garrido J."/>
        </authorList>
    </citation>
    <scope>NUCLEOTIDE SEQUENCE</scope>
    <source>
        <strain evidence="1">A484AB</strain>
    </source>
</reference>
<evidence type="ECO:0000313" key="2">
    <source>
        <dbReference type="Proteomes" id="UP001152795"/>
    </source>
</evidence>
<proteinExistence type="predicted"/>
<dbReference type="PANTHER" id="PTHR33332">
    <property type="entry name" value="REVERSE TRANSCRIPTASE DOMAIN-CONTAINING PROTEIN"/>
    <property type="match status" value="1"/>
</dbReference>
<protein>
    <submittedName>
        <fullName evidence="1">Uncharacterized protein</fullName>
    </submittedName>
</protein>
<sequence>MTVNNLFPPLQSAYRKNHSTETALLKITNEILLNMNKQHVTLLVVLDLSAAFDTTDQDILLDRMSTKLGIEGVVLKWFGSYLKGRSQRDAVHGAVSENELYVIKNHLPNVHCFADDSELYLSFNPSKEHGDVQAAKSMELCVNDIKNRMSKDKLLMNDDKTEFLIIGLELEKVNLNCISIGTVDILLRTWPCGWIGIYLWMLILHEHAQLPSIICILLLTFRAIHSSSPQYIDLITVKQPGLQNYH</sequence>
<organism evidence="1 2">
    <name type="scientific">Paramuricea clavata</name>
    <name type="common">Red gorgonian</name>
    <name type="synonym">Violescent sea-whip</name>
    <dbReference type="NCBI Taxonomy" id="317549"/>
    <lineage>
        <taxon>Eukaryota</taxon>
        <taxon>Metazoa</taxon>
        <taxon>Cnidaria</taxon>
        <taxon>Anthozoa</taxon>
        <taxon>Octocorallia</taxon>
        <taxon>Malacalcyonacea</taxon>
        <taxon>Plexauridae</taxon>
        <taxon>Paramuricea</taxon>
    </lineage>
</organism>
<keyword evidence="2" id="KW-1185">Reference proteome</keyword>
<accession>A0A7D9JTH6</accession>
<dbReference type="OrthoDB" id="6129079at2759"/>
<evidence type="ECO:0000313" key="1">
    <source>
        <dbReference type="EMBL" id="CAB4035342.1"/>
    </source>
</evidence>